<dbReference type="SUPFAM" id="SSF52151">
    <property type="entry name" value="FabD/lysophospholipase-like"/>
    <property type="match status" value="1"/>
</dbReference>
<dbReference type="SMART" id="SM00827">
    <property type="entry name" value="PKS_AT"/>
    <property type="match status" value="1"/>
</dbReference>
<feature type="active site" evidence="5">
    <location>
        <position position="86"/>
    </location>
</feature>
<dbReference type="InterPro" id="IPR024925">
    <property type="entry name" value="Malonyl_CoA-ACP_transAc"/>
</dbReference>
<feature type="active site" evidence="5">
    <location>
        <position position="193"/>
    </location>
</feature>
<comment type="caution">
    <text evidence="7">The sequence shown here is derived from an EMBL/GenBank/DDBJ whole genome shotgun (WGS) entry which is preliminary data.</text>
</comment>
<evidence type="ECO:0000256" key="2">
    <source>
        <dbReference type="ARBA" id="ARBA00023315"/>
    </source>
</evidence>
<name>A0A6I3KU14_9NOCA</name>
<dbReference type="Proteomes" id="UP000432464">
    <property type="component" value="Unassembled WGS sequence"/>
</dbReference>
<dbReference type="GO" id="GO:0004314">
    <property type="term" value="F:[acyl-carrier-protein] S-malonyltransferase activity"/>
    <property type="evidence" value="ECO:0007669"/>
    <property type="project" value="UniProtKB-EC"/>
</dbReference>
<feature type="domain" description="Malonyl-CoA:ACP transacylase (MAT)" evidence="6">
    <location>
        <begin position="1"/>
        <end position="302"/>
    </location>
</feature>
<comment type="catalytic activity">
    <reaction evidence="3 4">
        <text>holo-[ACP] + malonyl-CoA = malonyl-[ACP] + CoA</text>
        <dbReference type="Rhea" id="RHEA:41792"/>
        <dbReference type="Rhea" id="RHEA-COMP:9623"/>
        <dbReference type="Rhea" id="RHEA-COMP:9685"/>
        <dbReference type="ChEBI" id="CHEBI:57287"/>
        <dbReference type="ChEBI" id="CHEBI:57384"/>
        <dbReference type="ChEBI" id="CHEBI:64479"/>
        <dbReference type="ChEBI" id="CHEBI:78449"/>
        <dbReference type="EC" id="2.3.1.39"/>
    </reaction>
</comment>
<evidence type="ECO:0000256" key="3">
    <source>
        <dbReference type="ARBA" id="ARBA00048462"/>
    </source>
</evidence>
<dbReference type="NCBIfam" id="TIGR00128">
    <property type="entry name" value="fabD"/>
    <property type="match status" value="1"/>
</dbReference>
<dbReference type="Gene3D" id="3.40.366.10">
    <property type="entry name" value="Malonyl-Coenzyme A Acyl Carrier Protein, domain 2"/>
    <property type="match status" value="1"/>
</dbReference>
<dbReference type="EC" id="2.3.1.39" evidence="4"/>
<dbReference type="InterPro" id="IPR001227">
    <property type="entry name" value="Ac_transferase_dom_sf"/>
</dbReference>
<evidence type="ECO:0000256" key="4">
    <source>
        <dbReference type="PIRNR" id="PIRNR000446"/>
    </source>
</evidence>
<dbReference type="SUPFAM" id="SSF55048">
    <property type="entry name" value="Probable ACP-binding domain of malonyl-CoA ACP transacylase"/>
    <property type="match status" value="1"/>
</dbReference>
<organism evidence="7 8">
    <name type="scientific">Nocardia aurantiaca</name>
    <dbReference type="NCBI Taxonomy" id="2675850"/>
    <lineage>
        <taxon>Bacteria</taxon>
        <taxon>Bacillati</taxon>
        <taxon>Actinomycetota</taxon>
        <taxon>Actinomycetes</taxon>
        <taxon>Mycobacteriales</taxon>
        <taxon>Nocardiaceae</taxon>
        <taxon>Nocardia</taxon>
    </lineage>
</organism>
<dbReference type="Gene3D" id="3.30.70.250">
    <property type="entry name" value="Malonyl-CoA ACP transacylase, ACP-binding"/>
    <property type="match status" value="1"/>
</dbReference>
<keyword evidence="8" id="KW-1185">Reference proteome</keyword>
<dbReference type="InterPro" id="IPR014043">
    <property type="entry name" value="Acyl_transferase_dom"/>
</dbReference>
<keyword evidence="2 4" id="KW-0012">Acyltransferase</keyword>
<dbReference type="EMBL" id="WMBB01000003">
    <property type="protein sequence ID" value="MTE12536.1"/>
    <property type="molecule type" value="Genomic_DNA"/>
</dbReference>
<keyword evidence="1 4" id="KW-0808">Transferase</keyword>
<dbReference type="GO" id="GO:0006633">
    <property type="term" value="P:fatty acid biosynthetic process"/>
    <property type="evidence" value="ECO:0007669"/>
    <property type="project" value="TreeGrafter"/>
</dbReference>
<dbReference type="GO" id="GO:0005829">
    <property type="term" value="C:cytosol"/>
    <property type="evidence" value="ECO:0007669"/>
    <property type="project" value="TreeGrafter"/>
</dbReference>
<dbReference type="InterPro" id="IPR016036">
    <property type="entry name" value="Malonyl_transacylase_ACP-bd"/>
</dbReference>
<evidence type="ECO:0000313" key="8">
    <source>
        <dbReference type="Proteomes" id="UP000432464"/>
    </source>
</evidence>
<proteinExistence type="inferred from homology"/>
<dbReference type="InterPro" id="IPR050858">
    <property type="entry name" value="Mal-CoA-ACP_Trans/PKS_FabD"/>
</dbReference>
<reference evidence="7 8" key="1">
    <citation type="submission" date="2019-11" db="EMBL/GenBank/DDBJ databases">
        <title>Nocardia sp. nov. CT2-14 isolated from soil.</title>
        <authorList>
            <person name="Kanchanasin P."/>
            <person name="Tanasupawat S."/>
            <person name="Yuki M."/>
            <person name="Kudo T."/>
        </authorList>
    </citation>
    <scope>NUCLEOTIDE SEQUENCE [LARGE SCALE GENOMIC DNA]</scope>
    <source>
        <strain evidence="7 8">CT2-14</strain>
    </source>
</reference>
<dbReference type="PIRSF" id="PIRSF000446">
    <property type="entry name" value="Mct"/>
    <property type="match status" value="1"/>
</dbReference>
<protein>
    <recommendedName>
        <fullName evidence="4">Malonyl CoA-acyl carrier protein transacylase</fullName>
        <ecNumber evidence="4">2.3.1.39</ecNumber>
    </recommendedName>
</protein>
<comment type="similarity">
    <text evidence="4">Belongs to the fabD family.</text>
</comment>
<dbReference type="PANTHER" id="PTHR42681:SF1">
    <property type="entry name" value="MALONYL-COA-ACYL CARRIER PROTEIN TRANSACYLASE, MITOCHONDRIAL"/>
    <property type="match status" value="1"/>
</dbReference>
<gene>
    <name evidence="7" type="primary">fabD</name>
    <name evidence="7" type="ORF">GLP40_07060</name>
</gene>
<evidence type="ECO:0000256" key="5">
    <source>
        <dbReference type="PIRSR" id="PIRSR000446-1"/>
    </source>
</evidence>
<accession>A0A6I3KU14</accession>
<dbReference type="InterPro" id="IPR016035">
    <property type="entry name" value="Acyl_Trfase/lysoPLipase"/>
</dbReference>
<sequence length="303" mass="31316">MFPGQGSQREGMAAHLIREHPRTAGAVFELADDVLGLPLRKLCTEGDAEQLRATETAQPAILTTALATFEVLRAEGFAPDLVAGHSLGEFAALTAAGVLDLADALTLVRRRGELMAEIAAAVPGAMTAVSGVPAARIEEICAGVDGVVELANYNAPDQSVISGTADAVDTAAELLRAQGAGSLVSLRVGAPFHCSLMASLEERFATDLHAVDFRDPTIGVISSVTAQSVSSGDAARDLLRRQLTAPVRWIGVIGTAAESGCTDYLEIGPGRVLSGLANRMVGGATVRSTQDARRIAAAVAEYS</sequence>
<evidence type="ECO:0000313" key="7">
    <source>
        <dbReference type="EMBL" id="MTE12536.1"/>
    </source>
</evidence>
<dbReference type="InterPro" id="IPR004410">
    <property type="entry name" value="Malonyl_CoA-ACP_transAc_FabD"/>
</dbReference>
<evidence type="ECO:0000259" key="6">
    <source>
        <dbReference type="SMART" id="SM00827"/>
    </source>
</evidence>
<dbReference type="Pfam" id="PF00698">
    <property type="entry name" value="Acyl_transf_1"/>
    <property type="match status" value="1"/>
</dbReference>
<dbReference type="PANTHER" id="PTHR42681">
    <property type="entry name" value="MALONYL-COA-ACYL CARRIER PROTEIN TRANSACYLASE, MITOCHONDRIAL"/>
    <property type="match status" value="1"/>
</dbReference>
<evidence type="ECO:0000256" key="1">
    <source>
        <dbReference type="ARBA" id="ARBA00022679"/>
    </source>
</evidence>
<dbReference type="AlphaFoldDB" id="A0A6I3KU14"/>